<dbReference type="HOGENOM" id="CLU_072573_3_0_4"/>
<dbReference type="PATRIC" id="fig|1349767.4.peg.360"/>
<dbReference type="InterPro" id="IPR036938">
    <property type="entry name" value="PAP2/HPO_sf"/>
</dbReference>
<dbReference type="Proteomes" id="UP000027604">
    <property type="component" value="Chromosome I"/>
</dbReference>
<dbReference type="CDD" id="cd03392">
    <property type="entry name" value="PAP2_like_2"/>
    <property type="match status" value="1"/>
</dbReference>
<proteinExistence type="predicted"/>
<organism evidence="3 4">
    <name type="scientific">Janthinobacterium agaricidamnosum NBRC 102515 = DSM 9628</name>
    <dbReference type="NCBI Taxonomy" id="1349767"/>
    <lineage>
        <taxon>Bacteria</taxon>
        <taxon>Pseudomonadati</taxon>
        <taxon>Pseudomonadota</taxon>
        <taxon>Betaproteobacteria</taxon>
        <taxon>Burkholderiales</taxon>
        <taxon>Oxalobacteraceae</taxon>
        <taxon>Janthinobacterium</taxon>
    </lineage>
</organism>
<keyword evidence="1" id="KW-0472">Membrane</keyword>
<evidence type="ECO:0000313" key="4">
    <source>
        <dbReference type="Proteomes" id="UP000027604"/>
    </source>
</evidence>
<keyword evidence="4" id="KW-1185">Reference proteome</keyword>
<name>W0V9V1_9BURK</name>
<dbReference type="STRING" id="1349767.GJA_3765"/>
<dbReference type="PANTHER" id="PTHR14969:SF13">
    <property type="entry name" value="AT30094P"/>
    <property type="match status" value="1"/>
</dbReference>
<feature type="transmembrane region" description="Helical" evidence="1">
    <location>
        <begin position="111"/>
        <end position="134"/>
    </location>
</feature>
<reference evidence="3 4" key="1">
    <citation type="journal article" date="2015" name="Genome Announc.">
        <title>Genome Sequence of Mushroom Soft-Rot Pathogen Janthinobacterium agaricidamnosum.</title>
        <authorList>
            <person name="Graupner K."/>
            <person name="Lackner G."/>
            <person name="Hertweck C."/>
        </authorList>
    </citation>
    <scope>NUCLEOTIDE SEQUENCE [LARGE SCALE GENOMIC DNA]</scope>
    <source>
        <strain evidence="4">NBRC 102515 / DSM 9628</strain>
    </source>
</reference>
<feature type="transmembrane region" description="Helical" evidence="1">
    <location>
        <begin position="27"/>
        <end position="46"/>
    </location>
</feature>
<evidence type="ECO:0000256" key="1">
    <source>
        <dbReference type="SAM" id="Phobius"/>
    </source>
</evidence>
<evidence type="ECO:0000313" key="3">
    <source>
        <dbReference type="EMBL" id="CDG84380.1"/>
    </source>
</evidence>
<dbReference type="KEGG" id="jag:GJA_3765"/>
<feature type="transmembrane region" description="Helical" evidence="1">
    <location>
        <begin position="80"/>
        <end position="104"/>
    </location>
</feature>
<sequence length="244" mass="26961">MQGNKELKTVQKIRRFVEARLSPEGELGLHLTAGIVVLLVAAWIFAELAEAVMGAQQITVLDQQVAQWFNRHAVGWLTPALVVVTHLHSVIGIVVLCASLALYFYVKQARYWLLTLLVAMPGGMLLNVLLKYTFVRARPVFDEPLIHLTLSSYSFPSGHTATATILYGIIGAYLMCRTSQWSMRSAIAVGTVLMVVLVAFSRVYLGAHYLSDVLAAMVESSGWLAVCITASSTLRRRRESRGLR</sequence>
<dbReference type="PANTHER" id="PTHR14969">
    <property type="entry name" value="SPHINGOSINE-1-PHOSPHATE PHOSPHOHYDROLASE"/>
    <property type="match status" value="1"/>
</dbReference>
<dbReference type="Pfam" id="PF01569">
    <property type="entry name" value="PAP2"/>
    <property type="match status" value="1"/>
</dbReference>
<feature type="transmembrane region" description="Helical" evidence="1">
    <location>
        <begin position="186"/>
        <end position="207"/>
    </location>
</feature>
<feature type="domain" description="Phosphatidic acid phosphatase type 2/haloperoxidase" evidence="2">
    <location>
        <begin position="112"/>
        <end position="228"/>
    </location>
</feature>
<dbReference type="AlphaFoldDB" id="W0V9V1"/>
<dbReference type="InterPro" id="IPR000326">
    <property type="entry name" value="PAP2/HPO"/>
</dbReference>
<dbReference type="Gene3D" id="1.20.144.10">
    <property type="entry name" value="Phosphatidic acid phosphatase type 2/haloperoxidase"/>
    <property type="match status" value="2"/>
</dbReference>
<evidence type="ECO:0000259" key="2">
    <source>
        <dbReference type="SMART" id="SM00014"/>
    </source>
</evidence>
<feature type="transmembrane region" description="Helical" evidence="1">
    <location>
        <begin position="213"/>
        <end position="234"/>
    </location>
</feature>
<feature type="transmembrane region" description="Helical" evidence="1">
    <location>
        <begin position="154"/>
        <end position="174"/>
    </location>
</feature>
<keyword evidence="1" id="KW-1133">Transmembrane helix</keyword>
<accession>W0V9V1</accession>
<dbReference type="SMART" id="SM00014">
    <property type="entry name" value="acidPPc"/>
    <property type="match status" value="1"/>
</dbReference>
<dbReference type="eggNOG" id="COG0671">
    <property type="taxonomic scope" value="Bacteria"/>
</dbReference>
<keyword evidence="1" id="KW-0812">Transmembrane</keyword>
<gene>
    <name evidence="3" type="ORF">GJA_3765</name>
</gene>
<dbReference type="SUPFAM" id="SSF48317">
    <property type="entry name" value="Acid phosphatase/Vanadium-dependent haloperoxidase"/>
    <property type="match status" value="1"/>
</dbReference>
<dbReference type="EMBL" id="HG322949">
    <property type="protein sequence ID" value="CDG84380.1"/>
    <property type="molecule type" value="Genomic_DNA"/>
</dbReference>
<protein>
    <submittedName>
        <fullName evidence="3">PAP2 superfamily protein</fullName>
    </submittedName>
</protein>